<name>A0A1E4RNB9_9ASCO</name>
<dbReference type="RefSeq" id="XP_020077816.1">
    <property type="nucleotide sequence ID" value="XM_020220830.1"/>
</dbReference>
<evidence type="ECO:0000256" key="1">
    <source>
        <dbReference type="SAM" id="MobiDB-lite"/>
    </source>
</evidence>
<dbReference type="EMBL" id="KV454539">
    <property type="protein sequence ID" value="ODV68749.1"/>
    <property type="molecule type" value="Genomic_DNA"/>
</dbReference>
<keyword evidence="3" id="KW-1185">Reference proteome</keyword>
<evidence type="ECO:0000313" key="3">
    <source>
        <dbReference type="Proteomes" id="UP000095085"/>
    </source>
</evidence>
<reference evidence="3" key="1">
    <citation type="submission" date="2016-05" db="EMBL/GenBank/DDBJ databases">
        <title>Comparative genomics of biotechnologically important yeasts.</title>
        <authorList>
            <consortium name="DOE Joint Genome Institute"/>
            <person name="Riley R."/>
            <person name="Haridas S."/>
            <person name="Wolfe K.H."/>
            <person name="Lopes M.R."/>
            <person name="Hittinger C.T."/>
            <person name="Goker M."/>
            <person name="Salamov A."/>
            <person name="Wisecaver J."/>
            <person name="Long T.M."/>
            <person name="Aerts A.L."/>
            <person name="Barry K."/>
            <person name="Choi C."/>
            <person name="Clum A."/>
            <person name="Coughlan A.Y."/>
            <person name="Deshpande S."/>
            <person name="Douglass A.P."/>
            <person name="Hanson S.J."/>
            <person name="Klenk H.-P."/>
            <person name="Labutti K."/>
            <person name="Lapidus A."/>
            <person name="Lindquist E."/>
            <person name="Lipzen A."/>
            <person name="Meier-Kolthoff J.P."/>
            <person name="Ohm R.A."/>
            <person name="Otillar R.P."/>
            <person name="Pangilinan J."/>
            <person name="Peng Y."/>
            <person name="Rokas A."/>
            <person name="Rosa C.A."/>
            <person name="Scheuner C."/>
            <person name="Sibirny A.A."/>
            <person name="Slot J.C."/>
            <person name="Stielow J.B."/>
            <person name="Sun H."/>
            <person name="Kurtzman C.P."/>
            <person name="Blackwell M."/>
            <person name="Grigoriev I.V."/>
            <person name="Jeffries T.W."/>
        </authorList>
    </citation>
    <scope>NUCLEOTIDE SEQUENCE [LARGE SCALE GENOMIC DNA]</scope>
    <source>
        <strain evidence="3">NRRL Y-1933</strain>
    </source>
</reference>
<evidence type="ECO:0000313" key="2">
    <source>
        <dbReference type="EMBL" id="ODV68749.1"/>
    </source>
</evidence>
<dbReference type="AlphaFoldDB" id="A0A1E4RNB9"/>
<dbReference type="OrthoDB" id="4019261at2759"/>
<sequence length="195" mass="21737">MECTTVQDPVEAYGIKHKLKQKFGKAKKQAGKVQALKKILADIKEIAKTSSEQFLIKRDLVDDLLYRVFVALKNSGFVNSIVKFSLTDDATRHGVVELTADLLEREVIPWEEIFEALKTSGLAVDVIKHAVTDPDTRQGVIDLIIELIPQLIDSGVLDLSEICKPIHPIGQIPPGKTPMKPPMRFLRPTNTTKTQ</sequence>
<dbReference type="Proteomes" id="UP000095085">
    <property type="component" value="Unassembled WGS sequence"/>
</dbReference>
<dbReference type="GeneID" id="30995380"/>
<feature type="region of interest" description="Disordered" evidence="1">
    <location>
        <begin position="170"/>
        <end position="195"/>
    </location>
</feature>
<organism evidence="2 3">
    <name type="scientific">Hyphopichia burtonii NRRL Y-1933</name>
    <dbReference type="NCBI Taxonomy" id="984485"/>
    <lineage>
        <taxon>Eukaryota</taxon>
        <taxon>Fungi</taxon>
        <taxon>Dikarya</taxon>
        <taxon>Ascomycota</taxon>
        <taxon>Saccharomycotina</taxon>
        <taxon>Pichiomycetes</taxon>
        <taxon>Debaryomycetaceae</taxon>
        <taxon>Hyphopichia</taxon>
    </lineage>
</organism>
<gene>
    <name evidence="2" type="ORF">HYPBUDRAFT_152083</name>
</gene>
<proteinExistence type="predicted"/>
<protein>
    <submittedName>
        <fullName evidence="2">Uncharacterized protein</fullName>
    </submittedName>
</protein>
<accession>A0A1E4RNB9</accession>
<dbReference type="STRING" id="984485.A0A1E4RNB9"/>